<feature type="compositionally biased region" description="Basic residues" evidence="1">
    <location>
        <begin position="91"/>
        <end position="101"/>
    </location>
</feature>
<evidence type="ECO:0000256" key="1">
    <source>
        <dbReference type="SAM" id="MobiDB-lite"/>
    </source>
</evidence>
<gene>
    <name evidence="2" type="ORF">WDK88_20440</name>
</gene>
<accession>A0ABZ2P946</accession>
<sequence>MSEAVEIVAALNSTWRVVVVPAARRFHRAWSLQRLVGDAWQGHAMARTAELLRGLVLAYAGAVDEAAAGILATLPPRVDFDAMISAEQRRKAAQARRRKRGPRVETRPRPPAAIARAAPAPRAVEIGKAAPVVVEIAAKAAPSTVCPEVPEAVPSTPYRDTPLEIRRLAREFCAWRAEL</sequence>
<evidence type="ECO:0000313" key="3">
    <source>
        <dbReference type="Proteomes" id="UP001432046"/>
    </source>
</evidence>
<protein>
    <submittedName>
        <fullName evidence="2">Uncharacterized protein</fullName>
    </submittedName>
</protein>
<organism evidence="2 3">
    <name type="scientific">Bradyrhizobium septentrionale</name>
    <dbReference type="NCBI Taxonomy" id="1404411"/>
    <lineage>
        <taxon>Bacteria</taxon>
        <taxon>Pseudomonadati</taxon>
        <taxon>Pseudomonadota</taxon>
        <taxon>Alphaproteobacteria</taxon>
        <taxon>Hyphomicrobiales</taxon>
        <taxon>Nitrobacteraceae</taxon>
        <taxon>Bradyrhizobium</taxon>
    </lineage>
</organism>
<feature type="region of interest" description="Disordered" evidence="1">
    <location>
        <begin position="91"/>
        <end position="118"/>
    </location>
</feature>
<evidence type="ECO:0000313" key="2">
    <source>
        <dbReference type="EMBL" id="WXC83773.1"/>
    </source>
</evidence>
<keyword evidence="3" id="KW-1185">Reference proteome</keyword>
<dbReference type="Proteomes" id="UP001432046">
    <property type="component" value="Chromosome"/>
</dbReference>
<proteinExistence type="predicted"/>
<dbReference type="EMBL" id="CP147711">
    <property type="protein sequence ID" value="WXC83773.1"/>
    <property type="molecule type" value="Genomic_DNA"/>
</dbReference>
<dbReference type="RefSeq" id="WP_338689300.1">
    <property type="nucleotide sequence ID" value="NZ_CP147711.1"/>
</dbReference>
<name>A0ABZ2P946_9BRAD</name>
<reference evidence="2" key="1">
    <citation type="journal article" date="2021" name="Int. J. Syst. Evol. Microbiol.">
        <title>Bradyrhizobium septentrionale sp. nov. (sv. septentrionale) and Bradyrhizobium quebecense sp. nov. (sv. septentrionale) associated with legumes native to Canada possess rearranged symbiosis genes and numerous insertion sequences.</title>
        <authorList>
            <person name="Bromfield E.S.P."/>
            <person name="Cloutier S."/>
        </authorList>
    </citation>
    <scope>NUCLEOTIDE SEQUENCE</scope>
    <source>
        <strain evidence="2">5S5</strain>
    </source>
</reference>
<reference evidence="2" key="2">
    <citation type="submission" date="2024-03" db="EMBL/GenBank/DDBJ databases">
        <authorList>
            <person name="Bromfield E.S.P."/>
            <person name="Cloutier S."/>
        </authorList>
    </citation>
    <scope>NUCLEOTIDE SEQUENCE</scope>
    <source>
        <strain evidence="2">5S5</strain>
    </source>
</reference>